<organism evidence="1 2">
    <name type="scientific">Providencia rettgeri</name>
    <dbReference type="NCBI Taxonomy" id="587"/>
    <lineage>
        <taxon>Bacteria</taxon>
        <taxon>Pseudomonadati</taxon>
        <taxon>Pseudomonadota</taxon>
        <taxon>Gammaproteobacteria</taxon>
        <taxon>Enterobacterales</taxon>
        <taxon>Morganellaceae</taxon>
        <taxon>Providencia</taxon>
    </lineage>
</organism>
<dbReference type="EMBL" id="UGTZ01000001">
    <property type="protein sequence ID" value="SUC32168.1"/>
    <property type="molecule type" value="Genomic_DNA"/>
</dbReference>
<evidence type="ECO:0000313" key="1">
    <source>
        <dbReference type="EMBL" id="SUC32168.1"/>
    </source>
</evidence>
<proteinExistence type="predicted"/>
<evidence type="ECO:0000313" key="2">
    <source>
        <dbReference type="Proteomes" id="UP000254208"/>
    </source>
</evidence>
<dbReference type="AlphaFoldDB" id="A0A379FU18"/>
<accession>A0A379FU18</accession>
<dbReference type="Proteomes" id="UP000254208">
    <property type="component" value="Unassembled WGS sequence"/>
</dbReference>
<sequence length="68" mass="7591">MISPWLDGEGNSPVESLLKPVAAIIAIEEENRLSASQRRRHKQKKSLTSTVETILHCTKSTAQLISYQ</sequence>
<protein>
    <submittedName>
        <fullName evidence="1">Uncharacterized protein</fullName>
    </submittedName>
</protein>
<reference evidence="1 2" key="1">
    <citation type="submission" date="2018-06" db="EMBL/GenBank/DDBJ databases">
        <authorList>
            <consortium name="Pathogen Informatics"/>
            <person name="Doyle S."/>
        </authorList>
    </citation>
    <scope>NUCLEOTIDE SEQUENCE [LARGE SCALE GENOMIC DNA]</scope>
    <source>
        <strain evidence="1 2">NCTC11801</strain>
    </source>
</reference>
<gene>
    <name evidence="1" type="ORF">NCTC11801_03143</name>
</gene>
<name>A0A379FU18_PRORE</name>